<dbReference type="Proteomes" id="UP001165302">
    <property type="component" value="Unassembled WGS sequence"/>
</dbReference>
<dbReference type="InterPro" id="IPR011249">
    <property type="entry name" value="Metalloenz_LuxS/M16"/>
</dbReference>
<sequence length="425" mass="48564">MLDRTTAPTFKTIKSFTLVEPERLEFANGLKAFIFNTSDLDLIKFEFTFDNILLKENQAILNPILSSMLKEGTIELTSKEIADTIDFYGAYLMPEYSFDHTSLTVYTMHKYVGKVLPILKDILQNSIIPQVELDTLIRNNKQSLQISLQKNDVLARREFYKEVLKDTRYGTLPTESIYDSIKQQEIISLYRKQIQPSNCNLFIAGKVDASIQSMITIFFGEEWQNTEVLDKNNNLVFSAYSSDLVVKEKPEVLQSAIRLGGLTINRTHPDFPALQFVNTLFGGFFGSRLMKNIREEKGFTYSIGSYIGNLKHTGFVTIASEVGVDVTKQTLSEIQKEIEILRQEKTSEEDISLVRNYMQGMLLGSLESIFSHVDKFKSVYFSGLTSDYYNSYSEVLKNIDSDQVQDIAIRYLDYDKLFKVVVGKA</sequence>
<dbReference type="Pfam" id="PF05193">
    <property type="entry name" value="Peptidase_M16_C"/>
    <property type="match status" value="1"/>
</dbReference>
<dbReference type="EMBL" id="JADEYP010000001">
    <property type="protein sequence ID" value="MCA5003557.1"/>
    <property type="molecule type" value="Genomic_DNA"/>
</dbReference>
<proteinExistence type="predicted"/>
<comment type="caution">
    <text evidence="3">The sequence shown here is derived from an EMBL/GenBank/DDBJ whole genome shotgun (WGS) entry which is preliminary data.</text>
</comment>
<reference evidence="3" key="1">
    <citation type="submission" date="2020-10" db="EMBL/GenBank/DDBJ databases">
        <authorList>
            <person name="Lu T."/>
            <person name="Wang Q."/>
            <person name="Han X."/>
        </authorList>
    </citation>
    <scope>NUCLEOTIDE SEQUENCE</scope>
    <source>
        <strain evidence="3">WQ 366</strain>
    </source>
</reference>
<organism evidence="3 4">
    <name type="scientific">Sphingobacterium bovistauri</name>
    <dbReference type="NCBI Taxonomy" id="2781959"/>
    <lineage>
        <taxon>Bacteria</taxon>
        <taxon>Pseudomonadati</taxon>
        <taxon>Bacteroidota</taxon>
        <taxon>Sphingobacteriia</taxon>
        <taxon>Sphingobacteriales</taxon>
        <taxon>Sphingobacteriaceae</taxon>
        <taxon>Sphingobacterium</taxon>
    </lineage>
</organism>
<evidence type="ECO:0000313" key="3">
    <source>
        <dbReference type="EMBL" id="MCA5003557.1"/>
    </source>
</evidence>
<keyword evidence="4" id="KW-1185">Reference proteome</keyword>
<name>A0ABS7Z1T8_9SPHI</name>
<evidence type="ECO:0000313" key="4">
    <source>
        <dbReference type="Proteomes" id="UP001165302"/>
    </source>
</evidence>
<dbReference type="PANTHER" id="PTHR11851">
    <property type="entry name" value="METALLOPROTEASE"/>
    <property type="match status" value="1"/>
</dbReference>
<dbReference type="InterPro" id="IPR050361">
    <property type="entry name" value="MPP/UQCRC_Complex"/>
</dbReference>
<evidence type="ECO:0000256" key="1">
    <source>
        <dbReference type="SAM" id="Coils"/>
    </source>
</evidence>
<gene>
    <name evidence="3" type="ORF">IPZ78_00165</name>
</gene>
<dbReference type="InterPro" id="IPR007863">
    <property type="entry name" value="Peptidase_M16_C"/>
</dbReference>
<protein>
    <submittedName>
        <fullName evidence="3">Insulinase family protein</fullName>
    </submittedName>
</protein>
<evidence type="ECO:0000259" key="2">
    <source>
        <dbReference type="Pfam" id="PF05193"/>
    </source>
</evidence>
<feature type="coiled-coil region" evidence="1">
    <location>
        <begin position="324"/>
        <end position="351"/>
    </location>
</feature>
<dbReference type="Gene3D" id="3.30.830.10">
    <property type="entry name" value="Metalloenzyme, LuxS/M16 peptidase-like"/>
    <property type="match status" value="2"/>
</dbReference>
<dbReference type="PANTHER" id="PTHR11851:SF224">
    <property type="entry name" value="PROCESSING PROTEASE"/>
    <property type="match status" value="1"/>
</dbReference>
<dbReference type="RefSeq" id="WP_225550857.1">
    <property type="nucleotide sequence ID" value="NZ_JADEYP010000001.1"/>
</dbReference>
<keyword evidence="1" id="KW-0175">Coiled coil</keyword>
<feature type="domain" description="Peptidase M16 C-terminal" evidence="2">
    <location>
        <begin position="181"/>
        <end position="356"/>
    </location>
</feature>
<dbReference type="SUPFAM" id="SSF63411">
    <property type="entry name" value="LuxS/MPP-like metallohydrolase"/>
    <property type="match status" value="2"/>
</dbReference>
<accession>A0ABS7Z1T8</accession>